<protein>
    <submittedName>
        <fullName evidence="1">Toxin A</fullName>
    </submittedName>
</protein>
<dbReference type="InterPro" id="IPR053139">
    <property type="entry name" value="Surface_bspA-like"/>
</dbReference>
<dbReference type="Gene3D" id="2.10.270.10">
    <property type="entry name" value="Cholin Binding"/>
    <property type="match status" value="4"/>
</dbReference>
<dbReference type="AlphaFoldDB" id="A0A6N3GBJ5"/>
<dbReference type="Gene3D" id="3.80.10.10">
    <property type="entry name" value="Ribonuclease Inhibitor"/>
    <property type="match status" value="2"/>
</dbReference>
<accession>A0A6N3GBJ5</accession>
<dbReference type="PANTHER" id="PTHR45661">
    <property type="entry name" value="SURFACE ANTIGEN"/>
    <property type="match status" value="1"/>
</dbReference>
<name>A0A6N3GBJ5_CLOBU</name>
<dbReference type="InterPro" id="IPR032675">
    <property type="entry name" value="LRR_dom_sf"/>
</dbReference>
<dbReference type="EMBL" id="CACRTU010000027">
    <property type="protein sequence ID" value="VYU61655.1"/>
    <property type="molecule type" value="Genomic_DNA"/>
</dbReference>
<dbReference type="SUPFAM" id="SSF52058">
    <property type="entry name" value="L domain-like"/>
    <property type="match status" value="1"/>
</dbReference>
<dbReference type="PROSITE" id="PS51170">
    <property type="entry name" value="CW"/>
    <property type="match status" value="4"/>
</dbReference>
<sequence>MIKRKKLLISIIIAGICSSIFTNVKVFASDKSNNGLNIENGVLKSVDEDISGEVDIPSDVTVISEQLFFNNDKITKVVIPGSVKKINNMAFNGCENLKEVIIEEGVESIGGDCFTGCDNLEKVSIPSTVKKIDTNSFGLCGKLSDVNFKADSLQIGRWAFTNTPWLEKQRNDDGLAIIGNVLLDGSKASGSIEIPAKVTIIEDGAFERNNNIEKIILSNKLKEIGQYAFYGCENLSSIQLPESLKSIGSSAFDGCKKISDIYIPYSVSQIGTNVFDENTNLTGNTEVYYKVQEQVKHELQYSIPSLTMFRAQSGWNSYNGNRFYKKTDGSIQTGWMELNGRTYYFYSNGIQATGFINLNGTYYYLDPQGSGDDFGSLKTGWQSINGNWYYFSPQSEGDKVKGFMKTSWFYNNGNWYYFYSDGTMATGFIDLNEAYYYLDESNTSNIGIMKSGWQKINEYWYYFNTINDDGVAGMMRKGWQKINGVWYYFNYSDGKMASNTWVDGYYVNGSGALE</sequence>
<dbReference type="InterPro" id="IPR026906">
    <property type="entry name" value="LRR_5"/>
</dbReference>
<dbReference type="PANTHER" id="PTHR45661:SF3">
    <property type="entry name" value="IG-LIKE DOMAIN-CONTAINING PROTEIN"/>
    <property type="match status" value="1"/>
</dbReference>
<dbReference type="Pfam" id="PF13306">
    <property type="entry name" value="LRR_5"/>
    <property type="match status" value="2"/>
</dbReference>
<gene>
    <name evidence="1" type="primary">toxA_3</name>
    <name evidence="1" type="ORF">CBLFYP62_03015</name>
</gene>
<dbReference type="Pfam" id="PF01473">
    <property type="entry name" value="Choline_bind_1"/>
    <property type="match status" value="2"/>
</dbReference>
<reference evidence="1" key="1">
    <citation type="submission" date="2019-11" db="EMBL/GenBank/DDBJ databases">
        <authorList>
            <person name="Feng L."/>
        </authorList>
    </citation>
    <scope>NUCLEOTIDE SEQUENCE</scope>
    <source>
        <strain evidence="1">CButyricumLFYP62</strain>
    </source>
</reference>
<evidence type="ECO:0000313" key="1">
    <source>
        <dbReference type="EMBL" id="VYU61655.1"/>
    </source>
</evidence>
<dbReference type="RefSeq" id="WP_002581094.1">
    <property type="nucleotide sequence ID" value="NZ_CABIVR010000006.1"/>
</dbReference>
<dbReference type="SUPFAM" id="SSF69360">
    <property type="entry name" value="Cell wall binding repeat"/>
    <property type="match status" value="1"/>
</dbReference>
<dbReference type="InterPro" id="IPR018337">
    <property type="entry name" value="Cell_wall/Cho-bd_repeat"/>
</dbReference>
<proteinExistence type="predicted"/>
<organism evidence="1">
    <name type="scientific">Clostridium butyricum</name>
    <dbReference type="NCBI Taxonomy" id="1492"/>
    <lineage>
        <taxon>Bacteria</taxon>
        <taxon>Bacillati</taxon>
        <taxon>Bacillota</taxon>
        <taxon>Clostridia</taxon>
        <taxon>Eubacteriales</taxon>
        <taxon>Clostridiaceae</taxon>
        <taxon>Clostridium</taxon>
    </lineage>
</organism>
<dbReference type="Pfam" id="PF19127">
    <property type="entry name" value="Choline_bind_3"/>
    <property type="match status" value="2"/>
</dbReference>